<organism evidence="2 4">
    <name type="scientific">Myroides marinus</name>
    <dbReference type="NCBI Taxonomy" id="703342"/>
    <lineage>
        <taxon>Bacteria</taxon>
        <taxon>Pseudomonadati</taxon>
        <taxon>Bacteroidota</taxon>
        <taxon>Flavobacteriia</taxon>
        <taxon>Flavobacteriales</taxon>
        <taxon>Flavobacteriaceae</taxon>
        <taxon>Myroides</taxon>
    </lineage>
</organism>
<gene>
    <name evidence="2" type="ORF">AV926_13520</name>
    <name evidence="3" type="ORF">SAMN04488018_103177</name>
</gene>
<accession>A0A163XL46</accession>
<sequence>MKQPYKLVLRTVVLFASILAVTSVSAQRIEKDYKNNLTYYHYGYNAKLEKSFFGGLVFSDNRGNKVEYSKEYIEKEYPELIDNEEGQRMFLMDHISRYKYTSGYEAGYKIDFSGKVIIEDNRGNKIEYSTDFFGNKVFEDKSRGIKRTIGKDILGTYNYKSGRESASLKKNIFDRWEYQDSEKNKVEMSINTWAKYLAEYRSEEAVFLYLINQYLSKGQEWSWYF</sequence>
<dbReference type="Proteomes" id="UP000183077">
    <property type="component" value="Unassembled WGS sequence"/>
</dbReference>
<proteinExistence type="predicted"/>
<evidence type="ECO:0000313" key="4">
    <source>
        <dbReference type="Proteomes" id="UP000076630"/>
    </source>
</evidence>
<evidence type="ECO:0000256" key="1">
    <source>
        <dbReference type="SAM" id="SignalP"/>
    </source>
</evidence>
<reference evidence="3 5" key="2">
    <citation type="submission" date="2016-10" db="EMBL/GenBank/DDBJ databases">
        <authorList>
            <person name="de Groot N.N."/>
        </authorList>
    </citation>
    <scope>NUCLEOTIDE SEQUENCE [LARGE SCALE GENOMIC DNA]</scope>
    <source>
        <strain evidence="3 5">DSM 23048</strain>
    </source>
</reference>
<feature type="chain" id="PRO_5015051793" description="MORN repeat variant" evidence="1">
    <location>
        <begin position="27"/>
        <end position="225"/>
    </location>
</feature>
<feature type="signal peptide" evidence="1">
    <location>
        <begin position="1"/>
        <end position="26"/>
    </location>
</feature>
<evidence type="ECO:0000313" key="2">
    <source>
        <dbReference type="EMBL" id="KZE78057.1"/>
    </source>
</evidence>
<dbReference type="AlphaFoldDB" id="A0A163XL46"/>
<evidence type="ECO:0000313" key="5">
    <source>
        <dbReference type="Proteomes" id="UP000183077"/>
    </source>
</evidence>
<evidence type="ECO:0000313" key="3">
    <source>
        <dbReference type="EMBL" id="SEI71012.1"/>
    </source>
</evidence>
<dbReference type="GeneID" id="82256303"/>
<keyword evidence="4" id="KW-1185">Reference proteome</keyword>
<evidence type="ECO:0008006" key="6">
    <source>
        <dbReference type="Google" id="ProtNLM"/>
    </source>
</evidence>
<name>A0A163XL46_9FLAO</name>
<protein>
    <recommendedName>
        <fullName evidence="6">MORN repeat variant</fullName>
    </recommendedName>
</protein>
<dbReference type="RefSeq" id="WP_052243584.1">
    <property type="nucleotide sequence ID" value="NZ_FNYS01000003.1"/>
</dbReference>
<dbReference type="EMBL" id="FNYS01000003">
    <property type="protein sequence ID" value="SEI71012.1"/>
    <property type="molecule type" value="Genomic_DNA"/>
</dbReference>
<keyword evidence="1" id="KW-0732">Signal</keyword>
<reference evidence="2 4" key="1">
    <citation type="submission" date="2016-01" db="EMBL/GenBank/DDBJ databases">
        <title>Whole genome sequencing of Myroides marinus L41.</title>
        <authorList>
            <person name="Hong K.W."/>
        </authorList>
    </citation>
    <scope>NUCLEOTIDE SEQUENCE [LARGE SCALE GENOMIC DNA]</scope>
    <source>
        <strain evidence="2 4">L41</strain>
    </source>
</reference>
<dbReference type="Proteomes" id="UP000076630">
    <property type="component" value="Unassembled WGS sequence"/>
</dbReference>
<dbReference type="OrthoDB" id="996847at2"/>
<dbReference type="EMBL" id="LQNU01000066">
    <property type="protein sequence ID" value="KZE78057.1"/>
    <property type="molecule type" value="Genomic_DNA"/>
</dbReference>